<dbReference type="GO" id="GO:0008124">
    <property type="term" value="F:4-alpha-hydroxytetrahydrobiopterin dehydratase activity"/>
    <property type="evidence" value="ECO:0007669"/>
    <property type="project" value="UniProtKB-EC"/>
</dbReference>
<dbReference type="Pfam" id="PF01329">
    <property type="entry name" value="Pterin_4a"/>
    <property type="match status" value="1"/>
</dbReference>
<dbReference type="SUPFAM" id="SSF55248">
    <property type="entry name" value="PCD-like"/>
    <property type="match status" value="1"/>
</dbReference>
<proteinExistence type="inferred from homology"/>
<accession>A0ABT1YSQ1</accession>
<comment type="catalytic activity">
    <reaction evidence="1">
        <text>(4aS,6R)-4a-hydroxy-L-erythro-5,6,7,8-tetrahydrobiopterin = (6R)-L-erythro-6,7-dihydrobiopterin + H2O</text>
        <dbReference type="Rhea" id="RHEA:11920"/>
        <dbReference type="ChEBI" id="CHEBI:15377"/>
        <dbReference type="ChEBI" id="CHEBI:15642"/>
        <dbReference type="ChEBI" id="CHEBI:43120"/>
        <dbReference type="EC" id="4.2.1.96"/>
    </reaction>
</comment>
<sequence>MEKLTEEEINARLEQLTGWNREADGKWIIKVYRFTEYLSGIAFVDKVASIAELELNHHPLIAIDYKRVTLRLTSWHAGGLSALDFEAAERFDNALGR</sequence>
<evidence type="ECO:0000256" key="2">
    <source>
        <dbReference type="ARBA" id="ARBA00006472"/>
    </source>
</evidence>
<dbReference type="NCBIfam" id="NF002017">
    <property type="entry name" value="PRK00823.1-2"/>
    <property type="match status" value="1"/>
</dbReference>
<name>A0ABT1YSQ1_9BACL</name>
<comment type="similarity">
    <text evidence="2">Belongs to the pterin-4-alpha-carbinolamine dehydratase family.</text>
</comment>
<keyword evidence="6" id="KW-1185">Reference proteome</keyword>
<evidence type="ECO:0000256" key="3">
    <source>
        <dbReference type="ARBA" id="ARBA00013252"/>
    </source>
</evidence>
<reference evidence="5 6" key="1">
    <citation type="submission" date="2022-08" db="EMBL/GenBank/DDBJ databases">
        <title>Paenibacillus endoradicis sp. nov., Paenibacillus radicibacter sp. nov and Paenibacillus pararadicis sp. nov., three cold-adapted plant growth-promoting bacteria isolated from root of Larix gmelinii in Great Khingan.</title>
        <authorList>
            <person name="Xue H."/>
        </authorList>
    </citation>
    <scope>NUCLEOTIDE SEQUENCE [LARGE SCALE GENOMIC DNA]</scope>
    <source>
        <strain evidence="5 6">N5-1-1-5</strain>
    </source>
</reference>
<dbReference type="EC" id="4.2.1.96" evidence="3"/>
<keyword evidence="4 5" id="KW-0456">Lyase</keyword>
<dbReference type="PANTHER" id="PTHR12599:SF0">
    <property type="entry name" value="PTERIN-4-ALPHA-CARBINOLAMINE DEHYDRATASE"/>
    <property type="match status" value="1"/>
</dbReference>
<protein>
    <recommendedName>
        <fullName evidence="3">4a-hydroxytetrahydrobiopterin dehydratase</fullName>
        <ecNumber evidence="3">4.2.1.96</ecNumber>
    </recommendedName>
</protein>
<evidence type="ECO:0000256" key="1">
    <source>
        <dbReference type="ARBA" id="ARBA00001554"/>
    </source>
</evidence>
<dbReference type="InterPro" id="IPR001533">
    <property type="entry name" value="Pterin_deHydtase"/>
</dbReference>
<dbReference type="InterPro" id="IPR036428">
    <property type="entry name" value="PCD_sf"/>
</dbReference>
<dbReference type="Gene3D" id="3.30.1360.20">
    <property type="entry name" value="Transcriptional coactivator/pterin dehydratase"/>
    <property type="match status" value="1"/>
</dbReference>
<evidence type="ECO:0000313" key="5">
    <source>
        <dbReference type="EMBL" id="MCR8636205.1"/>
    </source>
</evidence>
<dbReference type="Proteomes" id="UP001300012">
    <property type="component" value="Unassembled WGS sequence"/>
</dbReference>
<evidence type="ECO:0000313" key="6">
    <source>
        <dbReference type="Proteomes" id="UP001300012"/>
    </source>
</evidence>
<dbReference type="CDD" id="cd00488">
    <property type="entry name" value="PCD_DCoH"/>
    <property type="match status" value="1"/>
</dbReference>
<evidence type="ECO:0000256" key="4">
    <source>
        <dbReference type="ARBA" id="ARBA00023239"/>
    </source>
</evidence>
<gene>
    <name evidence="5" type="ORF">NV381_33965</name>
</gene>
<dbReference type="EMBL" id="JANQBD010000037">
    <property type="protein sequence ID" value="MCR8636205.1"/>
    <property type="molecule type" value="Genomic_DNA"/>
</dbReference>
<dbReference type="RefSeq" id="WP_258217733.1">
    <property type="nucleotide sequence ID" value="NZ_JANQBD010000037.1"/>
</dbReference>
<organism evidence="5 6">
    <name type="scientific">Paenibacillus radicis</name>
    <name type="common">ex Xue et al. 2023</name>
    <dbReference type="NCBI Taxonomy" id="2972489"/>
    <lineage>
        <taxon>Bacteria</taxon>
        <taxon>Bacillati</taxon>
        <taxon>Bacillota</taxon>
        <taxon>Bacilli</taxon>
        <taxon>Bacillales</taxon>
        <taxon>Paenibacillaceae</taxon>
        <taxon>Paenibacillus</taxon>
    </lineage>
</organism>
<comment type="caution">
    <text evidence="5">The sequence shown here is derived from an EMBL/GenBank/DDBJ whole genome shotgun (WGS) entry which is preliminary data.</text>
</comment>
<dbReference type="PANTHER" id="PTHR12599">
    <property type="entry name" value="PTERIN-4-ALPHA-CARBINOLAMINE DEHYDRATASE"/>
    <property type="match status" value="1"/>
</dbReference>